<keyword evidence="5" id="KW-1185">Reference proteome</keyword>
<dbReference type="Pfam" id="PF00505">
    <property type="entry name" value="HMG_box"/>
    <property type="match status" value="2"/>
</dbReference>
<evidence type="ECO:0000259" key="3">
    <source>
        <dbReference type="PROSITE" id="PS50118"/>
    </source>
</evidence>
<comment type="caution">
    <text evidence="4">The sequence shown here is derived from an EMBL/GenBank/DDBJ whole genome shotgun (WGS) entry which is preliminary data.</text>
</comment>
<dbReference type="GO" id="GO:0003677">
    <property type="term" value="F:DNA binding"/>
    <property type="evidence" value="ECO:0007669"/>
    <property type="project" value="UniProtKB-UniRule"/>
</dbReference>
<evidence type="ECO:0000313" key="5">
    <source>
        <dbReference type="Proteomes" id="UP000789405"/>
    </source>
</evidence>
<protein>
    <submittedName>
        <fullName evidence="4">14718_t:CDS:1</fullName>
    </submittedName>
</protein>
<dbReference type="AlphaFoldDB" id="A0A9N9G566"/>
<dbReference type="Gene3D" id="1.10.30.10">
    <property type="entry name" value="High mobility group box domain"/>
    <property type="match status" value="3"/>
</dbReference>
<feature type="domain" description="HMG box" evidence="3">
    <location>
        <begin position="5"/>
        <end position="73"/>
    </location>
</feature>
<name>A0A9N9G566_9GLOM</name>
<dbReference type="PROSITE" id="PS50118">
    <property type="entry name" value="HMG_BOX_2"/>
    <property type="match status" value="3"/>
</dbReference>
<gene>
    <name evidence="4" type="ORF">DERYTH_LOCUS6538</name>
</gene>
<dbReference type="SMART" id="SM00398">
    <property type="entry name" value="HMG"/>
    <property type="match status" value="3"/>
</dbReference>
<dbReference type="InterPro" id="IPR036910">
    <property type="entry name" value="HMG_box_dom_sf"/>
</dbReference>
<feature type="domain" description="HMG box" evidence="3">
    <location>
        <begin position="145"/>
        <end position="213"/>
    </location>
</feature>
<dbReference type="GO" id="GO:0005634">
    <property type="term" value="C:nucleus"/>
    <property type="evidence" value="ECO:0007669"/>
    <property type="project" value="UniProtKB-UniRule"/>
</dbReference>
<dbReference type="CDD" id="cd00084">
    <property type="entry name" value="HMG-box_SF"/>
    <property type="match status" value="1"/>
</dbReference>
<evidence type="ECO:0000256" key="2">
    <source>
        <dbReference type="PROSITE-ProRule" id="PRU00267"/>
    </source>
</evidence>
<dbReference type="Proteomes" id="UP000789405">
    <property type="component" value="Unassembled WGS sequence"/>
</dbReference>
<dbReference type="OrthoDB" id="1919336at2759"/>
<evidence type="ECO:0000256" key="1">
    <source>
        <dbReference type="ARBA" id="ARBA00023125"/>
    </source>
</evidence>
<keyword evidence="2" id="KW-0539">Nucleus</keyword>
<proteinExistence type="predicted"/>
<feature type="DNA-binding region" description="HMG box" evidence="2">
    <location>
        <begin position="386"/>
        <end position="455"/>
    </location>
</feature>
<organism evidence="4 5">
    <name type="scientific">Dentiscutata erythropus</name>
    <dbReference type="NCBI Taxonomy" id="1348616"/>
    <lineage>
        <taxon>Eukaryota</taxon>
        <taxon>Fungi</taxon>
        <taxon>Fungi incertae sedis</taxon>
        <taxon>Mucoromycota</taxon>
        <taxon>Glomeromycotina</taxon>
        <taxon>Glomeromycetes</taxon>
        <taxon>Diversisporales</taxon>
        <taxon>Gigasporaceae</taxon>
        <taxon>Dentiscutata</taxon>
    </lineage>
</organism>
<feature type="DNA-binding region" description="HMG box" evidence="2">
    <location>
        <begin position="5"/>
        <end position="73"/>
    </location>
</feature>
<accession>A0A9N9G566</accession>
<feature type="DNA-binding region" description="HMG box" evidence="2">
    <location>
        <begin position="145"/>
        <end position="213"/>
    </location>
</feature>
<feature type="domain" description="HMG box" evidence="3">
    <location>
        <begin position="386"/>
        <end position="455"/>
    </location>
</feature>
<dbReference type="PANTHER" id="PTHR48112:SF22">
    <property type="entry name" value="MITOCHONDRIAL TRANSCRIPTION FACTOR A, ISOFORM B"/>
    <property type="match status" value="1"/>
</dbReference>
<dbReference type="EMBL" id="CAJVPY010002991">
    <property type="protein sequence ID" value="CAG8577938.1"/>
    <property type="molecule type" value="Genomic_DNA"/>
</dbReference>
<keyword evidence="1 2" id="KW-0238">DNA-binding</keyword>
<reference evidence="4" key="1">
    <citation type="submission" date="2021-06" db="EMBL/GenBank/DDBJ databases">
        <authorList>
            <person name="Kallberg Y."/>
            <person name="Tangrot J."/>
            <person name="Rosling A."/>
        </authorList>
    </citation>
    <scope>NUCLEOTIDE SEQUENCE</scope>
    <source>
        <strain evidence="4">MA453B</strain>
    </source>
</reference>
<dbReference type="InterPro" id="IPR050342">
    <property type="entry name" value="HMGB"/>
</dbReference>
<dbReference type="SUPFAM" id="SSF47095">
    <property type="entry name" value="HMG-box"/>
    <property type="match status" value="3"/>
</dbReference>
<dbReference type="InterPro" id="IPR009071">
    <property type="entry name" value="HMG_box_dom"/>
</dbReference>
<evidence type="ECO:0000313" key="4">
    <source>
        <dbReference type="EMBL" id="CAG8577938.1"/>
    </source>
</evidence>
<sequence>MEVFNDFPANAFELFVAEGTTRMLNLYPGIPLENVRETLVYQWNQMDIYQRAPWIKRSDENREIYSKTFIAEAEQENSEYDSDCNSEDINELIESSDGEETSEESIISFPDFVHSSVDYKQSPVKSSQNVFVQSRPVLAPIPSWPRPPAPAFLHFSEYMRPRITAENPFHNYGSITKLIRERWESMTIEERAPWGHLAQQDEIRFENEKLAYIAEQEQFDNQSYNSYNNNQFSNFENVFDFRSIKVEAPIVDPVLLNMDQSIHKASFPNSNKENGFKQEIVIKQESAVKQENVVKQEDIIKQENFIKQESNSRTSFGFRNIPTETQFWVQSNDKENIPIEYYENNYRRSPLQPLNFNQIHSTYNEIANVPSKTYKPDDRRYGLKVPILYKSAYEIFYTEVKADCMNKYPSLITESHLNKCIDDKWKTMDTDERKPWEEKAELDKFRWESERKEYLSDQLRRFVESQRGVLLNDWVKNNTH</sequence>
<dbReference type="PANTHER" id="PTHR48112">
    <property type="entry name" value="HIGH MOBILITY GROUP PROTEIN DSP1"/>
    <property type="match status" value="1"/>
</dbReference>